<feature type="non-terminal residue" evidence="1">
    <location>
        <position position="149"/>
    </location>
</feature>
<accession>A0A382RKC4</accession>
<organism evidence="1">
    <name type="scientific">marine metagenome</name>
    <dbReference type="NCBI Taxonomy" id="408172"/>
    <lineage>
        <taxon>unclassified sequences</taxon>
        <taxon>metagenomes</taxon>
        <taxon>ecological metagenomes</taxon>
    </lineage>
</organism>
<protein>
    <submittedName>
        <fullName evidence="1">Uncharacterized protein</fullName>
    </submittedName>
</protein>
<dbReference type="AlphaFoldDB" id="A0A382RKC4"/>
<sequence length="149" mass="16981">MDVQELLKAAKQLFEAEGSICKETFRHEDLHAGSEKVVWKNKSFGTVLFCEGFRVRENPWFGWIPMEPARGEIQTIRAKNSLPEGILNRGKWLKPVENGIYQAGATYSWEQLESKPNALELQEMQTGLGAMVHQRLEVLERKIGVRPAT</sequence>
<evidence type="ECO:0000313" key="1">
    <source>
        <dbReference type="EMBL" id="SVC97438.1"/>
    </source>
</evidence>
<proteinExistence type="predicted"/>
<gene>
    <name evidence="1" type="ORF">METZ01_LOCUS350292</name>
</gene>
<name>A0A382RKC4_9ZZZZ</name>
<dbReference type="Gene3D" id="3.30.9.10">
    <property type="entry name" value="D-Amino Acid Oxidase, subunit A, domain 2"/>
    <property type="match status" value="1"/>
</dbReference>
<reference evidence="1" key="1">
    <citation type="submission" date="2018-05" db="EMBL/GenBank/DDBJ databases">
        <authorList>
            <person name="Lanie J.A."/>
            <person name="Ng W.-L."/>
            <person name="Kazmierczak K.M."/>
            <person name="Andrzejewski T.M."/>
            <person name="Davidsen T.M."/>
            <person name="Wayne K.J."/>
            <person name="Tettelin H."/>
            <person name="Glass J.I."/>
            <person name="Rusch D."/>
            <person name="Podicherti R."/>
            <person name="Tsui H.-C.T."/>
            <person name="Winkler M.E."/>
        </authorList>
    </citation>
    <scope>NUCLEOTIDE SEQUENCE</scope>
</reference>
<dbReference type="EMBL" id="UINC01121937">
    <property type="protein sequence ID" value="SVC97438.1"/>
    <property type="molecule type" value="Genomic_DNA"/>
</dbReference>